<evidence type="ECO:0000313" key="1">
    <source>
        <dbReference type="EMBL" id="SFL36695.1"/>
    </source>
</evidence>
<dbReference type="STRING" id="1123291.SAMN04490355_1002163"/>
<reference evidence="2" key="1">
    <citation type="submission" date="2016-10" db="EMBL/GenBank/DDBJ databases">
        <authorList>
            <person name="Varghese N."/>
            <person name="Submissions S."/>
        </authorList>
    </citation>
    <scope>NUCLEOTIDE SEQUENCE [LARGE SCALE GENOMIC DNA]</scope>
    <source>
        <strain evidence="2">DSM 13327</strain>
    </source>
</reference>
<organism evidence="1 2">
    <name type="scientific">Pelosinus propionicus DSM 13327</name>
    <dbReference type="NCBI Taxonomy" id="1123291"/>
    <lineage>
        <taxon>Bacteria</taxon>
        <taxon>Bacillati</taxon>
        <taxon>Bacillota</taxon>
        <taxon>Negativicutes</taxon>
        <taxon>Selenomonadales</taxon>
        <taxon>Sporomusaceae</taxon>
        <taxon>Pelosinus</taxon>
    </lineage>
</organism>
<evidence type="ECO:0000313" key="2">
    <source>
        <dbReference type="Proteomes" id="UP000199520"/>
    </source>
</evidence>
<sequence length="62" mass="7377">MKKNKPAYAPNKRGFFEQKPRFMKSYSQKDYTLLPDPVRDPIVSNNISNVEFDYTYDRGEQI</sequence>
<dbReference type="AlphaFoldDB" id="A0A1I4H3D1"/>
<dbReference type="RefSeq" id="WP_090932357.1">
    <property type="nucleotide sequence ID" value="NZ_FOTS01000002.1"/>
</dbReference>
<gene>
    <name evidence="1" type="ORF">SAMN04490355_1002163</name>
</gene>
<dbReference type="EMBL" id="FOTS01000002">
    <property type="protein sequence ID" value="SFL36695.1"/>
    <property type="molecule type" value="Genomic_DNA"/>
</dbReference>
<dbReference type="OrthoDB" id="1911092at2"/>
<name>A0A1I4H3D1_9FIRM</name>
<protein>
    <submittedName>
        <fullName evidence="1">Uncharacterized protein</fullName>
    </submittedName>
</protein>
<accession>A0A1I4H3D1</accession>
<dbReference type="Proteomes" id="UP000199520">
    <property type="component" value="Unassembled WGS sequence"/>
</dbReference>
<keyword evidence="2" id="KW-1185">Reference proteome</keyword>
<proteinExistence type="predicted"/>